<proteinExistence type="predicted"/>
<name>A0A543ACI6_9ACTN</name>
<keyword evidence="2" id="KW-1185">Reference proteome</keyword>
<dbReference type="EMBL" id="VFOV01000001">
    <property type="protein sequence ID" value="TQL70293.1"/>
    <property type="molecule type" value="Genomic_DNA"/>
</dbReference>
<evidence type="ECO:0000313" key="2">
    <source>
        <dbReference type="Proteomes" id="UP000320209"/>
    </source>
</evidence>
<reference evidence="1 2" key="1">
    <citation type="submission" date="2019-06" db="EMBL/GenBank/DDBJ databases">
        <title>Sequencing the genomes of 1000 actinobacteria strains.</title>
        <authorList>
            <person name="Klenk H.-P."/>
        </authorList>
    </citation>
    <scope>NUCLEOTIDE SEQUENCE [LARGE SCALE GENOMIC DNA]</scope>
    <source>
        <strain evidence="1 2">DSM 25218</strain>
    </source>
</reference>
<organism evidence="1 2">
    <name type="scientific">Nocardioides albertanoniae</name>
    <dbReference type="NCBI Taxonomy" id="1175486"/>
    <lineage>
        <taxon>Bacteria</taxon>
        <taxon>Bacillati</taxon>
        <taxon>Actinomycetota</taxon>
        <taxon>Actinomycetes</taxon>
        <taxon>Propionibacteriales</taxon>
        <taxon>Nocardioidaceae</taxon>
        <taxon>Nocardioides</taxon>
    </lineage>
</organism>
<protein>
    <submittedName>
        <fullName evidence="1">Uncharacterized protein</fullName>
    </submittedName>
</protein>
<dbReference type="AlphaFoldDB" id="A0A543ACI6"/>
<sequence length="243" mass="26676">MIYTSRDATPPESPTLLWGADGAYLYATWLPRDENPSTIADRVQRLITANAPWVEHTQWRTTRNEPWPDERERRVELVAREVVRDDLGDAEPASGYSLMLTAAGERLRFSVQLTAGAPTSGRRAPSNSLTVEIKEAIPRTVTEVVAETVIRAVIESWTPLVAASRDEETLIKASRGGWSIPVGYRTWIADSVGQIDTSTGGIKSRLVAGGSYLTAPDAWDAEAVVDGMLRTFSANGLDKIRHT</sequence>
<gene>
    <name evidence="1" type="ORF">FB381_4223</name>
</gene>
<accession>A0A543ACI6</accession>
<dbReference type="RefSeq" id="WP_211352507.1">
    <property type="nucleotide sequence ID" value="NZ_VFOV01000001.1"/>
</dbReference>
<evidence type="ECO:0000313" key="1">
    <source>
        <dbReference type="EMBL" id="TQL70293.1"/>
    </source>
</evidence>
<comment type="caution">
    <text evidence="1">The sequence shown here is derived from an EMBL/GenBank/DDBJ whole genome shotgun (WGS) entry which is preliminary data.</text>
</comment>
<dbReference type="Proteomes" id="UP000320209">
    <property type="component" value="Unassembled WGS sequence"/>
</dbReference>